<dbReference type="AlphaFoldDB" id="E8M0L5"/>
<dbReference type="OrthoDB" id="5918866at2"/>
<keyword evidence="2" id="KW-1185">Reference proteome</keyword>
<accession>E8M0L5</accession>
<proteinExistence type="predicted"/>
<name>E8M0L5_9VIBR</name>
<sequence>MRVLAIVVFVFSPFYALSEAPEIGAGVSGPYIECQLPSGEMEYTPVLVCKNKGGKES</sequence>
<reference evidence="1 2" key="1">
    <citation type="journal article" date="2012" name="Int. J. Syst. Evol. Microbiol.">
        <title>Vibrio caribbeanicus sp. nov., isolated from the marine sponge Scleritoderma cyanea.</title>
        <authorList>
            <person name="Hoffmann M."/>
            <person name="Monday S.R."/>
            <person name="Allard M.W."/>
            <person name="Strain E.A."/>
            <person name="Whittaker P."/>
            <person name="Naum M."/>
            <person name="McCarthy P.J."/>
            <person name="Lopez J.V."/>
            <person name="Fischer M."/>
            <person name="Brown E.W."/>
        </authorList>
    </citation>
    <scope>NUCLEOTIDE SEQUENCE [LARGE SCALE GENOMIC DNA]</scope>
    <source>
        <strain evidence="1 2">LMG 20546</strain>
    </source>
</reference>
<evidence type="ECO:0000313" key="1">
    <source>
        <dbReference type="EMBL" id="EGA63540.1"/>
    </source>
</evidence>
<dbReference type="RefSeq" id="WP_006881624.1">
    <property type="nucleotide sequence ID" value="NZ_AEVS01000116.1"/>
</dbReference>
<gene>
    <name evidence="1" type="ORF">VIBR0546_09619</name>
</gene>
<evidence type="ECO:0000313" key="2">
    <source>
        <dbReference type="Proteomes" id="UP000004371"/>
    </source>
</evidence>
<protein>
    <submittedName>
        <fullName evidence="1">Uncharacterized protein</fullName>
    </submittedName>
</protein>
<organism evidence="1 2">
    <name type="scientific">Vibrio brasiliensis LMG 20546</name>
    <dbReference type="NCBI Taxonomy" id="945543"/>
    <lineage>
        <taxon>Bacteria</taxon>
        <taxon>Pseudomonadati</taxon>
        <taxon>Pseudomonadota</taxon>
        <taxon>Gammaproteobacteria</taxon>
        <taxon>Vibrionales</taxon>
        <taxon>Vibrionaceae</taxon>
        <taxon>Vibrio</taxon>
        <taxon>Vibrio oreintalis group</taxon>
    </lineage>
</organism>
<dbReference type="EMBL" id="AEVS01000116">
    <property type="protein sequence ID" value="EGA63540.1"/>
    <property type="molecule type" value="Genomic_DNA"/>
</dbReference>
<dbReference type="Proteomes" id="UP000004371">
    <property type="component" value="Unassembled WGS sequence"/>
</dbReference>
<comment type="caution">
    <text evidence="1">The sequence shown here is derived from an EMBL/GenBank/DDBJ whole genome shotgun (WGS) entry which is preliminary data.</text>
</comment>